<reference evidence="2 3" key="1">
    <citation type="submission" date="2014-09" db="EMBL/GenBank/DDBJ databases">
        <title>Draft genome sequence of an obligately methylotrophic methanogen, Methanococcoides methylutens, isolated from marine sediment.</title>
        <authorList>
            <person name="Guan Y."/>
            <person name="Ngugi D.K."/>
            <person name="Blom J."/>
            <person name="Ali S."/>
            <person name="Ferry J.G."/>
            <person name="Stingl U."/>
        </authorList>
    </citation>
    <scope>NUCLEOTIDE SEQUENCE [LARGE SCALE GENOMIC DNA]</scope>
    <source>
        <strain evidence="2 3">DSM 2657</strain>
    </source>
</reference>
<dbReference type="EMBL" id="JRHO01000014">
    <property type="protein sequence ID" value="KGK98507.1"/>
    <property type="molecule type" value="Genomic_DNA"/>
</dbReference>
<evidence type="ECO:0000313" key="2">
    <source>
        <dbReference type="EMBL" id="KGK98507.1"/>
    </source>
</evidence>
<evidence type="ECO:0000313" key="3">
    <source>
        <dbReference type="Proteomes" id="UP000029859"/>
    </source>
</evidence>
<feature type="transmembrane region" description="Helical" evidence="1">
    <location>
        <begin position="7"/>
        <end position="25"/>
    </location>
</feature>
<accession>A0A099T036</accession>
<comment type="caution">
    <text evidence="2">The sequence shown here is derived from an EMBL/GenBank/DDBJ whole genome shotgun (WGS) entry which is preliminary data.</text>
</comment>
<dbReference type="OrthoDB" id="125493at2157"/>
<keyword evidence="1" id="KW-0472">Membrane</keyword>
<protein>
    <submittedName>
        <fullName evidence="2">Uncharacterized protein</fullName>
    </submittedName>
</protein>
<evidence type="ECO:0000256" key="1">
    <source>
        <dbReference type="SAM" id="Phobius"/>
    </source>
</evidence>
<name>A0A099T036_METMT</name>
<keyword evidence="1" id="KW-0812">Transmembrane</keyword>
<keyword evidence="1" id="KW-1133">Transmembrane helix</keyword>
<dbReference type="Proteomes" id="UP000029859">
    <property type="component" value="Unassembled WGS sequence"/>
</dbReference>
<keyword evidence="3" id="KW-1185">Reference proteome</keyword>
<sequence length="164" mass="19005">MKIKIRLLLFLILTIVFLLFLYYVIPVEVEGVVEHKAINGRMSGNNVAGILDNMQHPERPWILVEDKDFEQFFSPEDKDVFINDSMHERMDGKYVSVDYIVAIQVTSEDPVNNVRKGQTLAYYASREDFNKAKIGDTVRYRVSRLEDGRIGEILELSNRSQTFV</sequence>
<gene>
    <name evidence="2" type="ORF">LI82_12505</name>
</gene>
<dbReference type="RefSeq" id="WP_048196044.1">
    <property type="nucleotide sequence ID" value="NZ_CAAGSM010000004.1"/>
</dbReference>
<dbReference type="AlphaFoldDB" id="A0A099T036"/>
<organism evidence="2 3">
    <name type="scientific">Methanococcoides methylutens</name>
    <dbReference type="NCBI Taxonomy" id="2226"/>
    <lineage>
        <taxon>Archaea</taxon>
        <taxon>Methanobacteriati</taxon>
        <taxon>Methanobacteriota</taxon>
        <taxon>Stenosarchaea group</taxon>
        <taxon>Methanomicrobia</taxon>
        <taxon>Methanosarcinales</taxon>
        <taxon>Methanosarcinaceae</taxon>
        <taxon>Methanococcoides</taxon>
    </lineage>
</organism>
<proteinExistence type="predicted"/>